<dbReference type="InterPro" id="IPR031825">
    <property type="entry name" value="RXLR"/>
</dbReference>
<proteinExistence type="inferred from homology"/>
<keyword evidence="4" id="KW-0732">Signal</keyword>
<sequence>MRLKYILAAAASTLCAGHNIVTVSAGNDIVLTGVMSMGVLHLVSADQSTIDYARFLRVNKAVGENNEERAGEGAQKAKALVSQMFKSNSFSAHGRKAEIGVQLR</sequence>
<keyword evidence="3 5" id="KW-0964">Secreted</keyword>
<evidence type="ECO:0000313" key="6">
    <source>
        <dbReference type="EMBL" id="KAF4134439.1"/>
    </source>
</evidence>
<dbReference type="Pfam" id="PF16810">
    <property type="entry name" value="RXLR"/>
    <property type="match status" value="1"/>
</dbReference>
<comment type="similarity">
    <text evidence="2 5">Belongs to the RxLR effector family.</text>
</comment>
<dbReference type="EMBL" id="JAACNO010002287">
    <property type="protein sequence ID" value="KAF4134439.1"/>
    <property type="molecule type" value="Genomic_DNA"/>
</dbReference>
<evidence type="ECO:0000256" key="5">
    <source>
        <dbReference type="RuleBase" id="RU367124"/>
    </source>
</evidence>
<comment type="subcellular location">
    <subcellularLocation>
        <location evidence="1 5">Secreted</location>
    </subcellularLocation>
</comment>
<evidence type="ECO:0000256" key="4">
    <source>
        <dbReference type="ARBA" id="ARBA00022729"/>
    </source>
</evidence>
<dbReference type="AlphaFoldDB" id="A0A8S9U5H3"/>
<evidence type="ECO:0000313" key="7">
    <source>
        <dbReference type="Proteomes" id="UP000704712"/>
    </source>
</evidence>
<accession>A0A8S9U5H3</accession>
<comment type="domain">
    <text evidence="5">The RxLR-dEER motif acts to carry the protein into the host cell cytoplasm through binding to cell surface phosphatidylinositol-3-phosphate.</text>
</comment>
<organism evidence="6 7">
    <name type="scientific">Phytophthora infestans</name>
    <name type="common">Potato late blight agent</name>
    <name type="synonym">Botrytis infestans</name>
    <dbReference type="NCBI Taxonomy" id="4787"/>
    <lineage>
        <taxon>Eukaryota</taxon>
        <taxon>Sar</taxon>
        <taxon>Stramenopiles</taxon>
        <taxon>Oomycota</taxon>
        <taxon>Peronosporomycetes</taxon>
        <taxon>Peronosporales</taxon>
        <taxon>Peronosporaceae</taxon>
        <taxon>Phytophthora</taxon>
    </lineage>
</organism>
<comment type="function">
    <text evidence="5">Effector that suppresses plant defense responses during pathogen infection.</text>
</comment>
<gene>
    <name evidence="6" type="ORF">GN958_ATG16374</name>
</gene>
<dbReference type="Proteomes" id="UP000704712">
    <property type="component" value="Unassembled WGS sequence"/>
</dbReference>
<comment type="caution">
    <text evidence="6">The sequence shown here is derived from an EMBL/GenBank/DDBJ whole genome shotgun (WGS) entry which is preliminary data.</text>
</comment>
<evidence type="ECO:0000256" key="1">
    <source>
        <dbReference type="ARBA" id="ARBA00004613"/>
    </source>
</evidence>
<evidence type="ECO:0000256" key="2">
    <source>
        <dbReference type="ARBA" id="ARBA00010400"/>
    </source>
</evidence>
<reference evidence="6" key="1">
    <citation type="submission" date="2020-03" db="EMBL/GenBank/DDBJ databases">
        <title>Hybrid Assembly of Korean Phytophthora infestans isolates.</title>
        <authorList>
            <person name="Prokchorchik M."/>
            <person name="Lee Y."/>
            <person name="Seo J."/>
            <person name="Cho J.-H."/>
            <person name="Park Y.-E."/>
            <person name="Jang D.-C."/>
            <person name="Im J.-S."/>
            <person name="Choi J.-G."/>
            <person name="Park H.-J."/>
            <person name="Lee G.-B."/>
            <person name="Lee Y.-G."/>
            <person name="Hong S.-Y."/>
            <person name="Cho K."/>
            <person name="Sohn K.H."/>
        </authorList>
    </citation>
    <scope>NUCLEOTIDE SEQUENCE</scope>
    <source>
        <strain evidence="6">KR_2_A2</strain>
    </source>
</reference>
<protein>
    <recommendedName>
        <fullName evidence="5">RxLR effector protein</fullName>
    </recommendedName>
</protein>
<name>A0A8S9U5H3_PHYIN</name>
<evidence type="ECO:0000256" key="3">
    <source>
        <dbReference type="ARBA" id="ARBA00022525"/>
    </source>
</evidence>